<dbReference type="Pfam" id="PF00501">
    <property type="entry name" value="AMP-binding"/>
    <property type="match status" value="1"/>
</dbReference>
<evidence type="ECO:0000256" key="3">
    <source>
        <dbReference type="ARBA" id="ARBA00024484"/>
    </source>
</evidence>
<dbReference type="GO" id="GO:0004467">
    <property type="term" value="F:long-chain fatty acid-CoA ligase activity"/>
    <property type="evidence" value="ECO:0007669"/>
    <property type="project" value="UniProtKB-EC"/>
</dbReference>
<proteinExistence type="predicted"/>
<dbReference type="GO" id="GO:0005524">
    <property type="term" value="F:ATP binding"/>
    <property type="evidence" value="ECO:0007669"/>
    <property type="project" value="UniProtKB-KW"/>
</dbReference>
<evidence type="ECO:0000313" key="6">
    <source>
        <dbReference type="EMBL" id="MBO8431316.1"/>
    </source>
</evidence>
<protein>
    <submittedName>
        <fullName evidence="6">AMP-binding protein</fullName>
    </submittedName>
</protein>
<feature type="domain" description="AMP-dependent synthetase/ligase" evidence="4">
    <location>
        <begin position="13"/>
        <end position="404"/>
    </location>
</feature>
<reference evidence="6" key="2">
    <citation type="journal article" date="2021" name="PeerJ">
        <title>Extensive microbial diversity within the chicken gut microbiome revealed by metagenomics and culture.</title>
        <authorList>
            <person name="Gilroy R."/>
            <person name="Ravi A."/>
            <person name="Getino M."/>
            <person name="Pursley I."/>
            <person name="Horton D.L."/>
            <person name="Alikhan N.F."/>
            <person name="Baker D."/>
            <person name="Gharbi K."/>
            <person name="Hall N."/>
            <person name="Watson M."/>
            <person name="Adriaenssens E.M."/>
            <person name="Foster-Nyarko E."/>
            <person name="Jarju S."/>
            <person name="Secka A."/>
            <person name="Antonio M."/>
            <person name="Oren A."/>
            <person name="Chaudhuri R.R."/>
            <person name="La Ragione R."/>
            <person name="Hildebrand F."/>
            <person name="Pallen M.J."/>
        </authorList>
    </citation>
    <scope>NUCLEOTIDE SEQUENCE</scope>
    <source>
        <strain evidence="6">10192</strain>
    </source>
</reference>
<dbReference type="InterPro" id="IPR025110">
    <property type="entry name" value="AMP-bd_C"/>
</dbReference>
<evidence type="ECO:0000313" key="7">
    <source>
        <dbReference type="Proteomes" id="UP000823632"/>
    </source>
</evidence>
<keyword evidence="2" id="KW-0067">ATP-binding</keyword>
<feature type="domain" description="AMP-binding enzyme C-terminal" evidence="5">
    <location>
        <begin position="456"/>
        <end position="545"/>
    </location>
</feature>
<dbReference type="InterPro" id="IPR045851">
    <property type="entry name" value="AMP-bd_C_sf"/>
</dbReference>
<dbReference type="InterPro" id="IPR020845">
    <property type="entry name" value="AMP-binding_CS"/>
</dbReference>
<dbReference type="PROSITE" id="PS00455">
    <property type="entry name" value="AMP_BINDING"/>
    <property type="match status" value="1"/>
</dbReference>
<dbReference type="InterPro" id="IPR000873">
    <property type="entry name" value="AMP-dep_synth/lig_dom"/>
</dbReference>
<dbReference type="Proteomes" id="UP000823632">
    <property type="component" value="Unassembled WGS sequence"/>
</dbReference>
<gene>
    <name evidence="6" type="ORF">IAC76_08010</name>
</gene>
<dbReference type="Gene3D" id="3.40.50.12780">
    <property type="entry name" value="N-terminal domain of ligase-like"/>
    <property type="match status" value="1"/>
</dbReference>
<dbReference type="PANTHER" id="PTHR43272">
    <property type="entry name" value="LONG-CHAIN-FATTY-ACID--COA LIGASE"/>
    <property type="match status" value="1"/>
</dbReference>
<comment type="catalytic activity">
    <reaction evidence="3">
        <text>a long-chain fatty acid + ATP + CoA = a long-chain fatty acyl-CoA + AMP + diphosphate</text>
        <dbReference type="Rhea" id="RHEA:15421"/>
        <dbReference type="ChEBI" id="CHEBI:30616"/>
        <dbReference type="ChEBI" id="CHEBI:33019"/>
        <dbReference type="ChEBI" id="CHEBI:57287"/>
        <dbReference type="ChEBI" id="CHEBI:57560"/>
        <dbReference type="ChEBI" id="CHEBI:83139"/>
        <dbReference type="ChEBI" id="CHEBI:456215"/>
        <dbReference type="EC" id="6.2.1.3"/>
    </reaction>
    <physiologicalReaction direction="left-to-right" evidence="3">
        <dbReference type="Rhea" id="RHEA:15422"/>
    </physiologicalReaction>
</comment>
<evidence type="ECO:0000259" key="5">
    <source>
        <dbReference type="Pfam" id="PF13193"/>
    </source>
</evidence>
<keyword evidence="1" id="KW-0547">Nucleotide-binding</keyword>
<sequence length="558" mass="62548">MECKKQNILSLLEDKTNNFNDRVALGTKNTMGWKEFTYKGIGLMSRKLAAYLINTVGVKKGDKLAILSESKPEYGACVFASILAGTVTVPLDVKLTKYELNSILSDCEPSVMLVSQHYIDTALELQKTIPSLQTILVMDEPSYNMQLTSIYALPDNYDEKWRHRSPKSTVFIIYTSGTTGSPKGVEITFANMLSQLDDLTIALDDILPFKHGRILSILPMNHLFEMTVGFSTFLNCGYSVYYAQSLKPKDILSVMREKQINFMIVVPAFLKLLKTAIESDLKSSPAHVQASFELMYKLAKFVPFRRIRKLMFKKIHDKFGGHFLGCIPGGAPLEMSVAKFFDRIGIQLYQGYGLSEASPVVSVNTRSHNRLGSVGRPLSSFTVKTDENSGELLVKGPAVMKGYHNQEELTKTVIDEDGWLHTGDIAEIDKDGFIYITGRIKNMIVLSGGKKVFPEEVESVLEKSEYLSEVCVLGTSRTFGAKDGTEDIAAVVVPKDYIMEKYDAKELDKMIKSDIKQLATRLTPYKRPVNIYISREPLPKTATRKIKRKEVKELVKSV</sequence>
<evidence type="ECO:0000256" key="1">
    <source>
        <dbReference type="ARBA" id="ARBA00022741"/>
    </source>
</evidence>
<comment type="caution">
    <text evidence="6">The sequence shown here is derived from an EMBL/GenBank/DDBJ whole genome shotgun (WGS) entry which is preliminary data.</text>
</comment>
<dbReference type="EMBL" id="JADIND010000177">
    <property type="protein sequence ID" value="MBO8431316.1"/>
    <property type="molecule type" value="Genomic_DNA"/>
</dbReference>
<evidence type="ECO:0000256" key="2">
    <source>
        <dbReference type="ARBA" id="ARBA00022840"/>
    </source>
</evidence>
<dbReference type="InterPro" id="IPR042099">
    <property type="entry name" value="ANL_N_sf"/>
</dbReference>
<dbReference type="SUPFAM" id="SSF56801">
    <property type="entry name" value="Acetyl-CoA synthetase-like"/>
    <property type="match status" value="1"/>
</dbReference>
<dbReference type="PANTHER" id="PTHR43272:SF33">
    <property type="entry name" value="AMP-BINDING DOMAIN-CONTAINING PROTEIN-RELATED"/>
    <property type="match status" value="1"/>
</dbReference>
<accession>A0A9D9H005</accession>
<organism evidence="6 7">
    <name type="scientific">Candidatus Scatousia excrementipullorum</name>
    <dbReference type="NCBI Taxonomy" id="2840936"/>
    <lineage>
        <taxon>Bacteria</taxon>
        <taxon>Candidatus Scatousia</taxon>
    </lineage>
</organism>
<dbReference type="Gene3D" id="3.30.300.30">
    <property type="match status" value="1"/>
</dbReference>
<dbReference type="Pfam" id="PF13193">
    <property type="entry name" value="AMP-binding_C"/>
    <property type="match status" value="1"/>
</dbReference>
<dbReference type="GO" id="GO:0016020">
    <property type="term" value="C:membrane"/>
    <property type="evidence" value="ECO:0007669"/>
    <property type="project" value="TreeGrafter"/>
</dbReference>
<name>A0A9D9H005_9BACT</name>
<reference evidence="6" key="1">
    <citation type="submission" date="2020-10" db="EMBL/GenBank/DDBJ databases">
        <authorList>
            <person name="Gilroy R."/>
        </authorList>
    </citation>
    <scope>NUCLEOTIDE SEQUENCE</scope>
    <source>
        <strain evidence="6">10192</strain>
    </source>
</reference>
<evidence type="ECO:0000259" key="4">
    <source>
        <dbReference type="Pfam" id="PF00501"/>
    </source>
</evidence>
<dbReference type="AlphaFoldDB" id="A0A9D9H005"/>